<feature type="region of interest" description="Disordered" evidence="1">
    <location>
        <begin position="38"/>
        <end position="90"/>
    </location>
</feature>
<comment type="caution">
    <text evidence="3">The sequence shown here is derived from an EMBL/GenBank/DDBJ whole genome shotgun (WGS) entry which is preliminary data.</text>
</comment>
<proteinExistence type="predicted"/>
<dbReference type="Proteomes" id="UP000281098">
    <property type="component" value="Unassembled WGS sequence"/>
</dbReference>
<protein>
    <recommendedName>
        <fullName evidence="2">Tox-REase-5 domain-containing protein</fullName>
    </recommendedName>
</protein>
<accession>A0A125F8Y2</accession>
<keyword evidence="6" id="KW-1185">Reference proteome</keyword>
<dbReference type="EMBL" id="LPHB01000089">
    <property type="protein sequence ID" value="KWA52991.1"/>
    <property type="molecule type" value="Genomic_DNA"/>
</dbReference>
<dbReference type="EMBL" id="QTPM01000114">
    <property type="protein sequence ID" value="RQY77857.1"/>
    <property type="molecule type" value="Genomic_DNA"/>
</dbReference>
<name>A0A125F8Y2_9BURK</name>
<dbReference type="Proteomes" id="UP000068603">
    <property type="component" value="Unassembled WGS sequence"/>
</dbReference>
<evidence type="ECO:0000259" key="2">
    <source>
        <dbReference type="Pfam" id="PF15648"/>
    </source>
</evidence>
<feature type="domain" description="Tox-REase-5" evidence="2">
    <location>
        <begin position="86"/>
        <end position="181"/>
    </location>
</feature>
<dbReference type="STRING" id="1503054.WT74_12480"/>
<evidence type="ECO:0000313" key="5">
    <source>
        <dbReference type="Proteomes" id="UP000068603"/>
    </source>
</evidence>
<sequence>MAGLVVPIIEAAAVELGPVLVRAGVALLGGIGLAGTASLSSDTPKDESKAKTDAKAIPRTGEKCKKCPPEETGKAENKTHHMSDHSREYQARITGRPYSNEGKWNEEWVWEGIAFDGFLPAECMLQEAKAHYAQFLQRDDEGELEPLSWFKGFPGMVSDIERQGGKVKLFPPARLTWYFEEAEVREYLLKDLRRNSVLSVVQP</sequence>
<reference evidence="3 5" key="1">
    <citation type="submission" date="2015-11" db="EMBL/GenBank/DDBJ databases">
        <title>Expanding the genomic diversity of Burkholderia species for the development of highly accurate diagnostics.</title>
        <authorList>
            <person name="Sahl J."/>
            <person name="Keim P."/>
            <person name="Wagner D."/>
        </authorList>
    </citation>
    <scope>NUCLEOTIDE SEQUENCE [LARGE SCALE GENOMIC DNA]</scope>
    <source>
        <strain evidence="3 5">MSMB1960WGS</strain>
    </source>
</reference>
<evidence type="ECO:0000313" key="4">
    <source>
        <dbReference type="EMBL" id="RQY77857.1"/>
    </source>
</evidence>
<dbReference type="Pfam" id="PF15648">
    <property type="entry name" value="Tox-REase-5"/>
    <property type="match status" value="1"/>
</dbReference>
<organism evidence="3">
    <name type="scientific">Burkholderia stagnalis</name>
    <dbReference type="NCBI Taxonomy" id="1503054"/>
    <lineage>
        <taxon>Bacteria</taxon>
        <taxon>Pseudomonadati</taxon>
        <taxon>Pseudomonadota</taxon>
        <taxon>Betaproteobacteria</taxon>
        <taxon>Burkholderiales</taxon>
        <taxon>Burkholderiaceae</taxon>
        <taxon>Burkholderia</taxon>
        <taxon>Burkholderia cepacia complex</taxon>
    </lineage>
</organism>
<dbReference type="InterPro" id="IPR028904">
    <property type="entry name" value="Tox-REase-5_dom"/>
</dbReference>
<reference evidence="4 6" key="2">
    <citation type="submission" date="2018-08" db="EMBL/GenBank/DDBJ databases">
        <title>Comparative analysis of Burkholderia isolates from Puerto Rico.</title>
        <authorList>
            <person name="Hall C."/>
            <person name="Sahl J."/>
            <person name="Wagner D."/>
        </authorList>
    </citation>
    <scope>NUCLEOTIDE SEQUENCE [LARGE SCALE GENOMIC DNA]</scope>
    <source>
        <strain evidence="4 6">Bp8966</strain>
    </source>
</reference>
<gene>
    <name evidence="4" type="ORF">DF017_36600</name>
    <name evidence="3" type="ORF">WT44_30210</name>
</gene>
<feature type="compositionally biased region" description="Basic and acidic residues" evidence="1">
    <location>
        <begin position="43"/>
        <end position="90"/>
    </location>
</feature>
<evidence type="ECO:0000313" key="3">
    <source>
        <dbReference type="EMBL" id="KWA52991.1"/>
    </source>
</evidence>
<dbReference type="AlphaFoldDB" id="A0A125F8Y2"/>
<evidence type="ECO:0000256" key="1">
    <source>
        <dbReference type="SAM" id="MobiDB-lite"/>
    </source>
</evidence>
<evidence type="ECO:0000313" key="6">
    <source>
        <dbReference type="Proteomes" id="UP000281098"/>
    </source>
</evidence>